<dbReference type="AlphaFoldDB" id="L1J8F5"/>
<accession>L1J8F5</accession>
<proteinExistence type="predicted"/>
<reference evidence="3" key="2">
    <citation type="submission" date="2012-11" db="EMBL/GenBank/DDBJ databases">
        <authorList>
            <person name="Kuo A."/>
            <person name="Curtis B.A."/>
            <person name="Tanifuji G."/>
            <person name="Burki F."/>
            <person name="Gruber A."/>
            <person name="Irimia M."/>
            <person name="Maruyama S."/>
            <person name="Arias M.C."/>
            <person name="Ball S.G."/>
            <person name="Gile G.H."/>
            <person name="Hirakawa Y."/>
            <person name="Hopkins J.F."/>
            <person name="Rensing S.A."/>
            <person name="Schmutz J."/>
            <person name="Symeonidi A."/>
            <person name="Elias M."/>
            <person name="Eveleigh R.J."/>
            <person name="Herman E.K."/>
            <person name="Klute M.J."/>
            <person name="Nakayama T."/>
            <person name="Obornik M."/>
            <person name="Reyes-Prieto A."/>
            <person name="Armbrust E.V."/>
            <person name="Aves S.J."/>
            <person name="Beiko R.G."/>
            <person name="Coutinho P."/>
            <person name="Dacks J.B."/>
            <person name="Durnford D.G."/>
            <person name="Fast N.M."/>
            <person name="Green B.R."/>
            <person name="Grisdale C."/>
            <person name="Hempe F."/>
            <person name="Henrissat B."/>
            <person name="Hoppner M.P."/>
            <person name="Ishida K.-I."/>
            <person name="Kim E."/>
            <person name="Koreny L."/>
            <person name="Kroth P.G."/>
            <person name="Liu Y."/>
            <person name="Malik S.-B."/>
            <person name="Maier U.G."/>
            <person name="McRose D."/>
            <person name="Mock T."/>
            <person name="Neilson J.A."/>
            <person name="Onodera N.T."/>
            <person name="Poole A.M."/>
            <person name="Pritham E.J."/>
            <person name="Richards T.A."/>
            <person name="Rocap G."/>
            <person name="Roy S.W."/>
            <person name="Sarai C."/>
            <person name="Schaack S."/>
            <person name="Shirato S."/>
            <person name="Slamovits C.H."/>
            <person name="Spencer D.F."/>
            <person name="Suzuki S."/>
            <person name="Worden A.Z."/>
            <person name="Zauner S."/>
            <person name="Barry K."/>
            <person name="Bell C."/>
            <person name="Bharti A.K."/>
            <person name="Crow J.A."/>
            <person name="Grimwood J."/>
            <person name="Kramer R."/>
            <person name="Lindquist E."/>
            <person name="Lucas S."/>
            <person name="Salamov A."/>
            <person name="McFadden G.I."/>
            <person name="Lane C.E."/>
            <person name="Keeling P.J."/>
            <person name="Gray M.W."/>
            <person name="Grigoriev I.V."/>
            <person name="Archibald J.M."/>
        </authorList>
    </citation>
    <scope>NUCLEOTIDE SEQUENCE</scope>
    <source>
        <strain evidence="3">CCMP2712</strain>
    </source>
</reference>
<reference evidence="2" key="3">
    <citation type="submission" date="2016-03" db="UniProtKB">
        <authorList>
            <consortium name="EnsemblProtists"/>
        </authorList>
    </citation>
    <scope>IDENTIFICATION</scope>
</reference>
<dbReference type="GeneID" id="17300929"/>
<dbReference type="HOGENOM" id="CLU_1622135_0_0_1"/>
<dbReference type="EMBL" id="JH993005">
    <property type="protein sequence ID" value="EKX44345.1"/>
    <property type="molecule type" value="Genomic_DNA"/>
</dbReference>
<dbReference type="Proteomes" id="UP000011087">
    <property type="component" value="Unassembled WGS sequence"/>
</dbReference>
<dbReference type="KEGG" id="gtt:GUITHDRAFT_139885"/>
<keyword evidence="3" id="KW-1185">Reference proteome</keyword>
<sequence length="165" mass="19788">MPNMCYNRVLMCASTPAAANLFEACLKDLDIRGAQDGKGVFSHFKPRPAREDYCPIEWSNKHWGTKWDVPDPVWKREDLSFHLEFETAWAPPLDFYRFIEYDGGWRVDGIYHEPGRMFLGRYANGRERSFRYDFRDPKWRDKLPQDIVEEVNLDRKYQEWLENQD</sequence>
<dbReference type="EnsemblProtists" id="EKX44345">
    <property type="protein sequence ID" value="EKX44345"/>
    <property type="gene ID" value="GUITHDRAFT_139885"/>
</dbReference>
<name>L1J8F5_GUITC</name>
<dbReference type="RefSeq" id="XP_005831325.1">
    <property type="nucleotide sequence ID" value="XM_005831268.1"/>
</dbReference>
<reference evidence="1 3" key="1">
    <citation type="journal article" date="2012" name="Nature">
        <title>Algal genomes reveal evolutionary mosaicism and the fate of nucleomorphs.</title>
        <authorList>
            <consortium name="DOE Joint Genome Institute"/>
            <person name="Curtis B.A."/>
            <person name="Tanifuji G."/>
            <person name="Burki F."/>
            <person name="Gruber A."/>
            <person name="Irimia M."/>
            <person name="Maruyama S."/>
            <person name="Arias M.C."/>
            <person name="Ball S.G."/>
            <person name="Gile G.H."/>
            <person name="Hirakawa Y."/>
            <person name="Hopkins J.F."/>
            <person name="Kuo A."/>
            <person name="Rensing S.A."/>
            <person name="Schmutz J."/>
            <person name="Symeonidi A."/>
            <person name="Elias M."/>
            <person name="Eveleigh R.J."/>
            <person name="Herman E.K."/>
            <person name="Klute M.J."/>
            <person name="Nakayama T."/>
            <person name="Obornik M."/>
            <person name="Reyes-Prieto A."/>
            <person name="Armbrust E.V."/>
            <person name="Aves S.J."/>
            <person name="Beiko R.G."/>
            <person name="Coutinho P."/>
            <person name="Dacks J.B."/>
            <person name="Durnford D.G."/>
            <person name="Fast N.M."/>
            <person name="Green B.R."/>
            <person name="Grisdale C.J."/>
            <person name="Hempel F."/>
            <person name="Henrissat B."/>
            <person name="Hoppner M.P."/>
            <person name="Ishida K."/>
            <person name="Kim E."/>
            <person name="Koreny L."/>
            <person name="Kroth P.G."/>
            <person name="Liu Y."/>
            <person name="Malik S.B."/>
            <person name="Maier U.G."/>
            <person name="McRose D."/>
            <person name="Mock T."/>
            <person name="Neilson J.A."/>
            <person name="Onodera N.T."/>
            <person name="Poole A.M."/>
            <person name="Pritham E.J."/>
            <person name="Richards T.A."/>
            <person name="Rocap G."/>
            <person name="Roy S.W."/>
            <person name="Sarai C."/>
            <person name="Schaack S."/>
            <person name="Shirato S."/>
            <person name="Slamovits C.H."/>
            <person name="Spencer D.F."/>
            <person name="Suzuki S."/>
            <person name="Worden A.Z."/>
            <person name="Zauner S."/>
            <person name="Barry K."/>
            <person name="Bell C."/>
            <person name="Bharti A.K."/>
            <person name="Crow J.A."/>
            <person name="Grimwood J."/>
            <person name="Kramer R."/>
            <person name="Lindquist E."/>
            <person name="Lucas S."/>
            <person name="Salamov A."/>
            <person name="McFadden G.I."/>
            <person name="Lane C.E."/>
            <person name="Keeling P.J."/>
            <person name="Gray M.W."/>
            <person name="Grigoriev I.V."/>
            <person name="Archibald J.M."/>
        </authorList>
    </citation>
    <scope>NUCLEOTIDE SEQUENCE</scope>
    <source>
        <strain evidence="1 3">CCMP2712</strain>
    </source>
</reference>
<dbReference type="PaxDb" id="55529-EKX44345"/>
<protein>
    <recommendedName>
        <fullName evidence="4">YubB ferredoxin-like domain-containing protein</fullName>
    </recommendedName>
</protein>
<evidence type="ECO:0008006" key="4">
    <source>
        <dbReference type="Google" id="ProtNLM"/>
    </source>
</evidence>
<evidence type="ECO:0000313" key="1">
    <source>
        <dbReference type="EMBL" id="EKX44345.1"/>
    </source>
</evidence>
<evidence type="ECO:0000313" key="2">
    <source>
        <dbReference type="EnsemblProtists" id="EKX44345"/>
    </source>
</evidence>
<organism evidence="1">
    <name type="scientific">Guillardia theta (strain CCMP2712)</name>
    <name type="common">Cryptophyte</name>
    <dbReference type="NCBI Taxonomy" id="905079"/>
    <lineage>
        <taxon>Eukaryota</taxon>
        <taxon>Cryptophyceae</taxon>
        <taxon>Pyrenomonadales</taxon>
        <taxon>Geminigeraceae</taxon>
        <taxon>Guillardia</taxon>
    </lineage>
</organism>
<gene>
    <name evidence="1" type="ORF">GUITHDRAFT_139885</name>
</gene>
<evidence type="ECO:0000313" key="3">
    <source>
        <dbReference type="Proteomes" id="UP000011087"/>
    </source>
</evidence>